<feature type="region of interest" description="Disordered" evidence="9">
    <location>
        <begin position="455"/>
        <end position="514"/>
    </location>
</feature>
<feature type="compositionally biased region" description="Basic and acidic residues" evidence="9">
    <location>
        <begin position="43"/>
        <end position="64"/>
    </location>
</feature>
<dbReference type="SUPFAM" id="SSF56112">
    <property type="entry name" value="Protein kinase-like (PK-like)"/>
    <property type="match status" value="1"/>
</dbReference>
<evidence type="ECO:0000256" key="2">
    <source>
        <dbReference type="ARBA" id="ARBA00022679"/>
    </source>
</evidence>
<feature type="region of interest" description="Disordered" evidence="9">
    <location>
        <begin position="1"/>
        <end position="87"/>
    </location>
</feature>
<keyword evidence="3" id="KW-0677">Repeat</keyword>
<dbReference type="GO" id="GO:0005634">
    <property type="term" value="C:nucleus"/>
    <property type="evidence" value="ECO:0007669"/>
    <property type="project" value="TreeGrafter"/>
</dbReference>
<dbReference type="Pfam" id="PF00659">
    <property type="entry name" value="POLO_box"/>
    <property type="match status" value="2"/>
</dbReference>
<reference evidence="12" key="2">
    <citation type="submission" date="2023-02" db="EMBL/GenBank/DDBJ databases">
        <authorList>
            <consortium name="DOE Joint Genome Institute"/>
            <person name="Mondo S.J."/>
            <person name="Chang Y."/>
            <person name="Wang Y."/>
            <person name="Ahrendt S."/>
            <person name="Andreopoulos W."/>
            <person name="Barry K."/>
            <person name="Beard J."/>
            <person name="Benny G.L."/>
            <person name="Blankenship S."/>
            <person name="Bonito G."/>
            <person name="Cuomo C."/>
            <person name="Desiro A."/>
            <person name="Gervers K.A."/>
            <person name="Hundley H."/>
            <person name="Kuo A."/>
            <person name="LaButti K."/>
            <person name="Lang B.F."/>
            <person name="Lipzen A."/>
            <person name="O'Donnell K."/>
            <person name="Pangilinan J."/>
            <person name="Reynolds N."/>
            <person name="Sandor L."/>
            <person name="Smith M.W."/>
            <person name="Tsang A."/>
            <person name="Grigoriev I.V."/>
            <person name="Stajich J.E."/>
            <person name="Spatafora J.W."/>
        </authorList>
    </citation>
    <scope>NUCLEOTIDE SEQUENCE</scope>
    <source>
        <strain evidence="12">RSA 2281</strain>
    </source>
</reference>
<dbReference type="GO" id="GO:0007052">
    <property type="term" value="P:mitotic spindle organization"/>
    <property type="evidence" value="ECO:0007669"/>
    <property type="project" value="TreeGrafter"/>
</dbReference>
<dbReference type="PROSITE" id="PS00108">
    <property type="entry name" value="PROTEIN_KINASE_ST"/>
    <property type="match status" value="1"/>
</dbReference>
<sequence>MSAFPGMNRFSTTRPYVNNNNNNVTKPTPIHQRVRNPIPTENKLGDLEVLIPKDLRHSPMEGRRPLTTNRQSTPAIANNNSLKPNKTPHVFRRKLKRGHHSVISVPGTMKDKDETHLYTKHSFLGEGGFAKCYKVFCPNGRFYAAKVISKSTLHDEKNRIKLFAEISIHRSLNHRSIVRFLNCFEDLTNIYLILELCDNKTLVELLRSRKRLTEPEVRFYLIQVLDACRYMHDNRVIHRDIKLSNTFLDKNMNVKMGDFGLAALLVDRNDRKKTICGTPNYIAPEILFEKTGHDHKVDMWSIGVLMYTLLVGTHPFQQSEVKYIYRKIKANEGKPSYKLPTYLGEDAKDLITKLLVNEPSQRLSVPEVLSHNFFQRGKLPCRIPKIAFQRIPTDEELYTNSPKDIMASPGRAGEALRDAIDANRSYVDRRPLGELRIMNEVIPVARLQFPGRPVYQENATVDKPETPKKRTTPEEDAPRKRRDVEATAEMNPPPAPTTTATKMDPPPPKVREKSKVSILETMARVITETLEEAKQKDIQICEPLQDIEWTPTDIFLDKWLDFTAKYGLCYTLTDGAIGVLFADVTSLLTRDEEHYYYVDHNVTPVSRQKYHKSDIPQDKGDLRKKVCLLQKFKEHFDTNLARTADNMPDSVDSMDNWVFLNRYLKNDKGVVFRLSNGVVQFNFFNHTKLVLLECAKRIVYVPKDRQLKVYSLADALSSDNEPLKKAIIYVRDILNEQVTSRNQMYEENRRKE</sequence>
<accession>A0AAD5PK71</accession>
<dbReference type="InterPro" id="IPR017441">
    <property type="entry name" value="Protein_kinase_ATP_BS"/>
</dbReference>
<dbReference type="InterPro" id="IPR033695">
    <property type="entry name" value="POLO_box_2"/>
</dbReference>
<name>A0AAD5PK71_9FUNG</name>
<protein>
    <recommendedName>
        <fullName evidence="8">Serine/threonine-protein kinase</fullName>
        <ecNumber evidence="8">2.7.11.21</ecNumber>
    </recommendedName>
</protein>
<evidence type="ECO:0000313" key="13">
    <source>
        <dbReference type="Proteomes" id="UP001209540"/>
    </source>
</evidence>
<dbReference type="Proteomes" id="UP001209540">
    <property type="component" value="Unassembled WGS sequence"/>
</dbReference>
<evidence type="ECO:0000256" key="7">
    <source>
        <dbReference type="PROSITE-ProRule" id="PRU10141"/>
    </source>
</evidence>
<evidence type="ECO:0000256" key="1">
    <source>
        <dbReference type="ARBA" id="ARBA00022527"/>
    </source>
</evidence>
<dbReference type="SMART" id="SM00220">
    <property type="entry name" value="S_TKc"/>
    <property type="match status" value="1"/>
</dbReference>
<dbReference type="InterPro" id="IPR000719">
    <property type="entry name" value="Prot_kinase_dom"/>
</dbReference>
<dbReference type="InterPro" id="IPR033701">
    <property type="entry name" value="POLO_box_1"/>
</dbReference>
<dbReference type="PROSITE" id="PS50011">
    <property type="entry name" value="PROTEIN_KINASE_DOM"/>
    <property type="match status" value="1"/>
</dbReference>
<feature type="compositionally biased region" description="Basic and acidic residues" evidence="9">
    <location>
        <begin position="460"/>
        <end position="485"/>
    </location>
</feature>
<dbReference type="CDD" id="cd13117">
    <property type="entry name" value="POLO_box_2"/>
    <property type="match status" value="1"/>
</dbReference>
<dbReference type="Pfam" id="PF00069">
    <property type="entry name" value="Pkinase"/>
    <property type="match status" value="1"/>
</dbReference>
<dbReference type="InterPro" id="IPR036947">
    <property type="entry name" value="POLO_box_dom_sf"/>
</dbReference>
<evidence type="ECO:0000256" key="5">
    <source>
        <dbReference type="ARBA" id="ARBA00022777"/>
    </source>
</evidence>
<feature type="domain" description="Protein kinase" evidence="10">
    <location>
        <begin position="118"/>
        <end position="374"/>
    </location>
</feature>
<comment type="caution">
    <text evidence="12">The sequence shown here is derived from an EMBL/GenBank/DDBJ whole genome shotgun (WGS) entry which is preliminary data.</text>
</comment>
<dbReference type="GO" id="GO:0005816">
    <property type="term" value="C:spindle pole body"/>
    <property type="evidence" value="ECO:0007669"/>
    <property type="project" value="TreeGrafter"/>
</dbReference>
<evidence type="ECO:0000259" key="10">
    <source>
        <dbReference type="PROSITE" id="PS50011"/>
    </source>
</evidence>
<comment type="similarity">
    <text evidence="8">Belongs to the protein kinase superfamily. Ser/Thr protein kinase family. CDC5/Polo subfamily.</text>
</comment>
<feature type="binding site" evidence="7">
    <location>
        <position position="146"/>
    </location>
    <ligand>
        <name>ATP</name>
        <dbReference type="ChEBI" id="CHEBI:30616"/>
    </ligand>
</feature>
<keyword evidence="4 7" id="KW-0547">Nucleotide-binding</keyword>
<dbReference type="GO" id="GO:0000776">
    <property type="term" value="C:kinetochore"/>
    <property type="evidence" value="ECO:0007669"/>
    <property type="project" value="TreeGrafter"/>
</dbReference>
<keyword evidence="2 8" id="KW-0808">Transferase</keyword>
<dbReference type="GO" id="GO:0005737">
    <property type="term" value="C:cytoplasm"/>
    <property type="evidence" value="ECO:0007669"/>
    <property type="project" value="TreeGrafter"/>
</dbReference>
<keyword evidence="1 8" id="KW-0723">Serine/threonine-protein kinase</keyword>
<dbReference type="AlphaFoldDB" id="A0AAD5PK71"/>
<dbReference type="PROSITE" id="PS50078">
    <property type="entry name" value="POLO_BOX"/>
    <property type="match status" value="2"/>
</dbReference>
<dbReference type="GO" id="GO:0004674">
    <property type="term" value="F:protein serine/threonine kinase activity"/>
    <property type="evidence" value="ECO:0007669"/>
    <property type="project" value="UniProtKB-KW"/>
</dbReference>
<dbReference type="FunFam" id="1.10.510.10:FF:000571">
    <property type="entry name" value="Maternal embryonic leucine zipper kinase"/>
    <property type="match status" value="1"/>
</dbReference>
<evidence type="ECO:0000313" key="12">
    <source>
        <dbReference type="EMBL" id="KAI9278866.1"/>
    </source>
</evidence>
<dbReference type="PROSITE" id="PS00107">
    <property type="entry name" value="PROTEIN_KINASE_ATP"/>
    <property type="match status" value="1"/>
</dbReference>
<dbReference type="Gene3D" id="1.10.510.10">
    <property type="entry name" value="Transferase(Phosphotransferase) domain 1"/>
    <property type="match status" value="1"/>
</dbReference>
<dbReference type="PANTHER" id="PTHR24345:SF0">
    <property type="entry name" value="CELL CYCLE SERINE_THREONINE-PROTEIN KINASE CDC5_MSD2"/>
    <property type="match status" value="1"/>
</dbReference>
<evidence type="ECO:0000256" key="8">
    <source>
        <dbReference type="RuleBase" id="RU361162"/>
    </source>
</evidence>
<dbReference type="SUPFAM" id="SSF82615">
    <property type="entry name" value="Polo-box domain"/>
    <property type="match status" value="2"/>
</dbReference>
<comment type="catalytic activity">
    <reaction evidence="8">
        <text>L-threonyl-[protein] + ATP = O-phospho-L-threonyl-[protein] + ADP + H(+)</text>
        <dbReference type="Rhea" id="RHEA:46608"/>
        <dbReference type="Rhea" id="RHEA-COMP:11060"/>
        <dbReference type="Rhea" id="RHEA-COMP:11605"/>
        <dbReference type="ChEBI" id="CHEBI:15378"/>
        <dbReference type="ChEBI" id="CHEBI:30013"/>
        <dbReference type="ChEBI" id="CHEBI:30616"/>
        <dbReference type="ChEBI" id="CHEBI:61977"/>
        <dbReference type="ChEBI" id="CHEBI:456216"/>
        <dbReference type="EC" id="2.7.11.21"/>
    </reaction>
</comment>
<feature type="compositionally biased region" description="Polar residues" evidence="9">
    <location>
        <begin position="66"/>
        <end position="84"/>
    </location>
</feature>
<dbReference type="InterPro" id="IPR011009">
    <property type="entry name" value="Kinase-like_dom_sf"/>
</dbReference>
<reference evidence="12" key="1">
    <citation type="journal article" date="2022" name="IScience">
        <title>Evolution of zygomycete secretomes and the origins of terrestrial fungal ecologies.</title>
        <authorList>
            <person name="Chang Y."/>
            <person name="Wang Y."/>
            <person name="Mondo S."/>
            <person name="Ahrendt S."/>
            <person name="Andreopoulos W."/>
            <person name="Barry K."/>
            <person name="Beard J."/>
            <person name="Benny G.L."/>
            <person name="Blankenship S."/>
            <person name="Bonito G."/>
            <person name="Cuomo C."/>
            <person name="Desiro A."/>
            <person name="Gervers K.A."/>
            <person name="Hundley H."/>
            <person name="Kuo A."/>
            <person name="LaButti K."/>
            <person name="Lang B.F."/>
            <person name="Lipzen A."/>
            <person name="O'Donnell K."/>
            <person name="Pangilinan J."/>
            <person name="Reynolds N."/>
            <person name="Sandor L."/>
            <person name="Smith M.E."/>
            <person name="Tsang A."/>
            <person name="Grigoriev I.V."/>
            <person name="Stajich J.E."/>
            <person name="Spatafora J.W."/>
        </authorList>
    </citation>
    <scope>NUCLEOTIDE SEQUENCE</scope>
    <source>
        <strain evidence="12">RSA 2281</strain>
    </source>
</reference>
<dbReference type="CDD" id="cd13118">
    <property type="entry name" value="POLO_box_1"/>
    <property type="match status" value="1"/>
</dbReference>
<keyword evidence="6 7" id="KW-0067">ATP-binding</keyword>
<feature type="domain" description="POLO box" evidence="11">
    <location>
        <begin position="555"/>
        <end position="638"/>
    </location>
</feature>
<organism evidence="12 13">
    <name type="scientific">Phascolomyces articulosus</name>
    <dbReference type="NCBI Taxonomy" id="60185"/>
    <lineage>
        <taxon>Eukaryota</taxon>
        <taxon>Fungi</taxon>
        <taxon>Fungi incertae sedis</taxon>
        <taxon>Mucoromycota</taxon>
        <taxon>Mucoromycotina</taxon>
        <taxon>Mucoromycetes</taxon>
        <taxon>Mucorales</taxon>
        <taxon>Lichtheimiaceae</taxon>
        <taxon>Phascolomyces</taxon>
    </lineage>
</organism>
<dbReference type="GO" id="GO:0005524">
    <property type="term" value="F:ATP binding"/>
    <property type="evidence" value="ECO:0007669"/>
    <property type="project" value="UniProtKB-UniRule"/>
</dbReference>
<evidence type="ECO:0000259" key="11">
    <source>
        <dbReference type="PROSITE" id="PS50078"/>
    </source>
</evidence>
<dbReference type="Gene3D" id="3.30.1120.30">
    <property type="entry name" value="POLO box domain"/>
    <property type="match status" value="2"/>
</dbReference>
<evidence type="ECO:0000256" key="6">
    <source>
        <dbReference type="ARBA" id="ARBA00022840"/>
    </source>
</evidence>
<keyword evidence="13" id="KW-1185">Reference proteome</keyword>
<dbReference type="GO" id="GO:0000922">
    <property type="term" value="C:spindle pole"/>
    <property type="evidence" value="ECO:0007669"/>
    <property type="project" value="TreeGrafter"/>
</dbReference>
<dbReference type="EC" id="2.7.11.21" evidence="8"/>
<keyword evidence="5 8" id="KW-0418">Kinase</keyword>
<evidence type="ECO:0000256" key="9">
    <source>
        <dbReference type="SAM" id="MobiDB-lite"/>
    </source>
</evidence>
<dbReference type="EMBL" id="JAIXMP010000001">
    <property type="protein sequence ID" value="KAI9278866.1"/>
    <property type="molecule type" value="Genomic_DNA"/>
</dbReference>
<dbReference type="PANTHER" id="PTHR24345">
    <property type="entry name" value="SERINE/THREONINE-PROTEIN KINASE PLK"/>
    <property type="match status" value="1"/>
</dbReference>
<dbReference type="InterPro" id="IPR008271">
    <property type="entry name" value="Ser/Thr_kinase_AS"/>
</dbReference>
<dbReference type="FunFam" id="3.30.200.20:FF:000042">
    <property type="entry name" value="Aurora kinase A"/>
    <property type="match status" value="1"/>
</dbReference>
<evidence type="ECO:0000256" key="3">
    <source>
        <dbReference type="ARBA" id="ARBA00022737"/>
    </source>
</evidence>
<dbReference type="InterPro" id="IPR000959">
    <property type="entry name" value="POLO_box_dom"/>
</dbReference>
<proteinExistence type="inferred from homology"/>
<feature type="domain" description="POLO box" evidence="11">
    <location>
        <begin position="653"/>
        <end position="739"/>
    </location>
</feature>
<gene>
    <name evidence="12" type="ORF">BDA99DRAFT_17608</name>
</gene>
<evidence type="ECO:0000256" key="4">
    <source>
        <dbReference type="ARBA" id="ARBA00022741"/>
    </source>
</evidence>